<keyword evidence="4" id="KW-1185">Reference proteome</keyword>
<evidence type="ECO:0000313" key="4">
    <source>
        <dbReference type="Proteomes" id="UP000001510"/>
    </source>
</evidence>
<keyword evidence="2" id="KW-0472">Membrane</keyword>
<evidence type="ECO:0008006" key="5">
    <source>
        <dbReference type="Google" id="ProtNLM"/>
    </source>
</evidence>
<dbReference type="Proteomes" id="UP000001510">
    <property type="component" value="Chromosome"/>
</dbReference>
<protein>
    <recommendedName>
        <fullName evidence="5">Replication protein RepU</fullName>
    </recommendedName>
</protein>
<dbReference type="PATRIC" id="fig|449447.4.peg.4241"/>
<dbReference type="KEGG" id="mar:MAE_46600"/>
<keyword evidence="1" id="KW-0175">Coiled coil</keyword>
<dbReference type="SUPFAM" id="SSF58113">
    <property type="entry name" value="Apolipoprotein A-I"/>
    <property type="match status" value="1"/>
</dbReference>
<evidence type="ECO:0000256" key="2">
    <source>
        <dbReference type="SAM" id="Phobius"/>
    </source>
</evidence>
<gene>
    <name evidence="3" type="ordered locus">MAE_46600</name>
</gene>
<dbReference type="BioCyc" id="MAER449447:MAE_RS20230-MONOMER"/>
<dbReference type="STRING" id="449447.MAE_46600"/>
<dbReference type="AlphaFoldDB" id="B0JUN4"/>
<accession>B0JUN4</accession>
<reference evidence="3 4" key="1">
    <citation type="journal article" date="2007" name="DNA Res.">
        <title>Complete genomic structure of the bloom-forming toxic cyanobacterium Microcystis aeruginosa NIES-843.</title>
        <authorList>
            <person name="Kaneko T."/>
            <person name="Nakajima N."/>
            <person name="Okamoto S."/>
            <person name="Suzuki I."/>
            <person name="Tanabe Y."/>
            <person name="Tamaoki M."/>
            <person name="Nakamura Y."/>
            <person name="Kasai F."/>
            <person name="Watanabe A."/>
            <person name="Kawashima K."/>
            <person name="Kishida Y."/>
            <person name="Ono A."/>
            <person name="Shimizu Y."/>
            <person name="Takahashi C."/>
            <person name="Minami C."/>
            <person name="Fujishiro T."/>
            <person name="Kohara M."/>
            <person name="Katoh M."/>
            <person name="Nakazaki N."/>
            <person name="Nakayama S."/>
            <person name="Yamada M."/>
            <person name="Tabata S."/>
            <person name="Watanabe M.M."/>
        </authorList>
    </citation>
    <scope>NUCLEOTIDE SEQUENCE [LARGE SCALE GENOMIC DNA]</scope>
    <source>
        <strain evidence="4">NIES-843 / IAM M-247</strain>
    </source>
</reference>
<name>B0JUN4_MICAN</name>
<dbReference type="eggNOG" id="COG1256">
    <property type="taxonomic scope" value="Bacteria"/>
</dbReference>
<organism evidence="3 4">
    <name type="scientific">Microcystis aeruginosa (strain NIES-843 / IAM M-2473)</name>
    <dbReference type="NCBI Taxonomy" id="449447"/>
    <lineage>
        <taxon>Bacteria</taxon>
        <taxon>Bacillati</taxon>
        <taxon>Cyanobacteriota</taxon>
        <taxon>Cyanophyceae</taxon>
        <taxon>Oscillatoriophycideae</taxon>
        <taxon>Chroococcales</taxon>
        <taxon>Microcystaceae</taxon>
        <taxon>Microcystis</taxon>
    </lineage>
</organism>
<dbReference type="HOGENOM" id="CLU_110168_1_1_3"/>
<sequence>MSNETVTYSLESVLKEIKDSIKEVNQKIDTLQKDVNQKIDTLQKDVNQKIDSLETRMDERFDKVEDRLTKVEIGQAELKGELKGDIKVLDEKIEGLTVRVGYQEFTNRGILIALVVAVLGGAAKLFGFFPNP</sequence>
<evidence type="ECO:0000256" key="1">
    <source>
        <dbReference type="SAM" id="Coils"/>
    </source>
</evidence>
<dbReference type="EnsemblBacteria" id="BAG04482">
    <property type="protein sequence ID" value="BAG04482"/>
    <property type="gene ID" value="MAE_46600"/>
</dbReference>
<dbReference type="Gene3D" id="1.20.120.20">
    <property type="entry name" value="Apolipoprotein"/>
    <property type="match status" value="1"/>
</dbReference>
<proteinExistence type="predicted"/>
<feature type="transmembrane region" description="Helical" evidence="2">
    <location>
        <begin position="109"/>
        <end position="129"/>
    </location>
</feature>
<dbReference type="EMBL" id="AP009552">
    <property type="protein sequence ID" value="BAG04482.1"/>
    <property type="molecule type" value="Genomic_DNA"/>
</dbReference>
<dbReference type="RefSeq" id="WP_012267215.1">
    <property type="nucleotide sequence ID" value="NC_010296.1"/>
</dbReference>
<feature type="coiled-coil region" evidence="1">
    <location>
        <begin position="14"/>
        <end position="41"/>
    </location>
</feature>
<evidence type="ECO:0000313" key="3">
    <source>
        <dbReference type="EMBL" id="BAG04482.1"/>
    </source>
</evidence>
<keyword evidence="2" id="KW-1133">Transmembrane helix</keyword>
<dbReference type="PaxDb" id="449447-MAE_46600"/>
<keyword evidence="2" id="KW-0812">Transmembrane</keyword>